<reference evidence="1" key="1">
    <citation type="submission" date="2020-09" db="EMBL/GenBank/DDBJ databases">
        <title>Hoyosella lacisalsi sp. nov., a halotolerant actinobacterium isolated from soil of Lake Gudzhirganskoe.</title>
        <authorList>
            <person name="Yang Q."/>
            <person name="Guo P.Y."/>
            <person name="Liu S.W."/>
            <person name="Li F.N."/>
            <person name="Sun C.H."/>
        </authorList>
    </citation>
    <scope>NUCLEOTIDE SEQUENCE</scope>
    <source>
        <strain evidence="1">G463</strain>
    </source>
</reference>
<dbReference type="EMBL" id="JACYWE010000001">
    <property type="protein sequence ID" value="MBD8505219.1"/>
    <property type="molecule type" value="Genomic_DNA"/>
</dbReference>
<dbReference type="AlphaFoldDB" id="A0A927PKW2"/>
<name>A0A927PKW2_9ACTN</name>
<accession>A0A927PKW2</accession>
<evidence type="ECO:0000313" key="2">
    <source>
        <dbReference type="Proteomes" id="UP000642993"/>
    </source>
</evidence>
<proteinExistence type="predicted"/>
<keyword evidence="2" id="KW-1185">Reference proteome</keyword>
<organism evidence="1 2">
    <name type="scientific">Lolliginicoccus lacisalsi</name>
    <dbReference type="NCBI Taxonomy" id="2742202"/>
    <lineage>
        <taxon>Bacteria</taxon>
        <taxon>Bacillati</taxon>
        <taxon>Actinomycetota</taxon>
        <taxon>Actinomycetes</taxon>
        <taxon>Mycobacteriales</taxon>
        <taxon>Hoyosellaceae</taxon>
        <taxon>Lolliginicoccus</taxon>
    </lineage>
</organism>
<dbReference type="Proteomes" id="UP000642993">
    <property type="component" value="Unassembled WGS sequence"/>
</dbReference>
<gene>
    <name evidence="1" type="ORF">HT102_01775</name>
</gene>
<dbReference type="RefSeq" id="WP_192037685.1">
    <property type="nucleotide sequence ID" value="NZ_JACYWE010000001.1"/>
</dbReference>
<evidence type="ECO:0000313" key="1">
    <source>
        <dbReference type="EMBL" id="MBD8505219.1"/>
    </source>
</evidence>
<comment type="caution">
    <text evidence="1">The sequence shown here is derived from an EMBL/GenBank/DDBJ whole genome shotgun (WGS) entry which is preliminary data.</text>
</comment>
<sequence>MSCPSASLAVWASHWLAGGAAPDDVVDALHLWAPLHFVTAGERVAGERLAGAPVAEEWFDESDGSVVHLLRMMRTVGGSFTVALPVPGDVRGIPAGGDLAAAALEAGEAVLIDSAAGAVGLVPAEAGDEALTWTVYPLASGLPHADAMPLGEAEYLLRQATRDAAAALATMQFTDLAGPREVRPLIVEALADLSMHRFPDAIPPRAARVLDTANEVDAILRVAGEHGALQSLSATGISHRDEVLRPLLDTVRQARVAAFTACVAPPRG</sequence>
<protein>
    <submittedName>
        <fullName evidence="1">Uncharacterized protein</fullName>
    </submittedName>
</protein>